<dbReference type="EMBL" id="CP002278">
    <property type="protein sequence ID" value="ADP77720.1"/>
    <property type="molecule type" value="Genomic_DNA"/>
</dbReference>
<protein>
    <recommendedName>
        <fullName evidence="7">Aminotransferase</fullName>
        <ecNumber evidence="7">2.6.1.-</ecNumber>
    </recommendedName>
</protein>
<dbReference type="Gene3D" id="3.40.640.10">
    <property type="entry name" value="Type I PLP-dependent aspartate aminotransferase-like (Major domain)"/>
    <property type="match status" value="1"/>
</dbReference>
<dbReference type="SUPFAM" id="SSF53383">
    <property type="entry name" value="PLP-dependent transferases"/>
    <property type="match status" value="1"/>
</dbReference>
<evidence type="ECO:0000313" key="9">
    <source>
        <dbReference type="EMBL" id="ADP77720.1"/>
    </source>
</evidence>
<evidence type="ECO:0000259" key="8">
    <source>
        <dbReference type="Pfam" id="PF00155"/>
    </source>
</evidence>
<comment type="similarity">
    <text evidence="2 7">Belongs to the class-I pyridoxal-phosphate-dependent aminotransferase family.</text>
</comment>
<dbReference type="STRING" id="523846.Mfer_0922"/>
<reference evidence="9 10" key="1">
    <citation type="journal article" date="2010" name="Stand. Genomic Sci.">
        <title>Complete genome sequence of Methanothermus fervidus type strain (V24S).</title>
        <authorList>
            <person name="Anderson I."/>
            <person name="Djao O.D."/>
            <person name="Misra M."/>
            <person name="Chertkov O."/>
            <person name="Nolan M."/>
            <person name="Lucas S."/>
            <person name="Lapidus A."/>
            <person name="Del Rio T.G."/>
            <person name="Tice H."/>
            <person name="Cheng J.F."/>
            <person name="Tapia R."/>
            <person name="Han C."/>
            <person name="Goodwin L."/>
            <person name="Pitluck S."/>
            <person name="Liolios K."/>
            <person name="Ivanova N."/>
            <person name="Mavromatis K."/>
            <person name="Mikhailova N."/>
            <person name="Pati A."/>
            <person name="Brambilla E."/>
            <person name="Chen A."/>
            <person name="Palaniappan K."/>
            <person name="Land M."/>
            <person name="Hauser L."/>
            <person name="Chang Y.J."/>
            <person name="Jeffries C.D."/>
            <person name="Sikorski J."/>
            <person name="Spring S."/>
            <person name="Rohde M."/>
            <person name="Eichinger K."/>
            <person name="Huber H."/>
            <person name="Wirth R."/>
            <person name="Goker M."/>
            <person name="Detter J.C."/>
            <person name="Woyke T."/>
            <person name="Bristow J."/>
            <person name="Eisen J.A."/>
            <person name="Markowitz V."/>
            <person name="Hugenholtz P."/>
            <person name="Klenk H.P."/>
            <person name="Kyrpides N.C."/>
        </authorList>
    </citation>
    <scope>NUCLEOTIDE SEQUENCE [LARGE SCALE GENOMIC DNA]</scope>
    <source>
        <strain evidence="10">ATCC 43054 / DSM 2088 / JCM 10308 / V24 S</strain>
    </source>
</reference>
<dbReference type="InterPro" id="IPR015424">
    <property type="entry name" value="PyrdxlP-dep_Trfase"/>
</dbReference>
<keyword evidence="5 7" id="KW-0808">Transferase</keyword>
<dbReference type="PANTHER" id="PTHR46383:SF1">
    <property type="entry name" value="ASPARTATE AMINOTRANSFERASE"/>
    <property type="match status" value="1"/>
</dbReference>
<dbReference type="PROSITE" id="PS00105">
    <property type="entry name" value="AA_TRANSFER_CLASS_1"/>
    <property type="match status" value="1"/>
</dbReference>
<evidence type="ECO:0000256" key="2">
    <source>
        <dbReference type="ARBA" id="ARBA00007441"/>
    </source>
</evidence>
<comment type="subunit">
    <text evidence="3">Homodimer.</text>
</comment>
<dbReference type="Proteomes" id="UP000002315">
    <property type="component" value="Chromosome"/>
</dbReference>
<keyword evidence="6" id="KW-0663">Pyridoxal phosphate</keyword>
<dbReference type="KEGG" id="mfv:Mfer_0922"/>
<comment type="cofactor">
    <cofactor evidence="1 7">
        <name>pyridoxal 5'-phosphate</name>
        <dbReference type="ChEBI" id="CHEBI:597326"/>
    </cofactor>
</comment>
<dbReference type="AlphaFoldDB" id="E3GZI8"/>
<dbReference type="NCBIfam" id="NF004870">
    <property type="entry name" value="PRK06225.1"/>
    <property type="match status" value="1"/>
</dbReference>
<evidence type="ECO:0000313" key="10">
    <source>
        <dbReference type="Proteomes" id="UP000002315"/>
    </source>
</evidence>
<dbReference type="HOGENOM" id="CLU_017584_3_3_2"/>
<feature type="domain" description="Aminotransferase class I/classII large" evidence="8">
    <location>
        <begin position="31"/>
        <end position="372"/>
    </location>
</feature>
<keyword evidence="4 7" id="KW-0032">Aminotransferase</keyword>
<dbReference type="Gene3D" id="3.90.1150.10">
    <property type="entry name" value="Aspartate Aminotransferase, domain 1"/>
    <property type="match status" value="1"/>
</dbReference>
<dbReference type="OrthoDB" id="372018at2157"/>
<gene>
    <name evidence="9" type="ordered locus">Mfer_0922</name>
</gene>
<name>E3GZI8_METFV</name>
<dbReference type="GO" id="GO:0006520">
    <property type="term" value="P:amino acid metabolic process"/>
    <property type="evidence" value="ECO:0007669"/>
    <property type="project" value="InterPro"/>
</dbReference>
<dbReference type="GO" id="GO:0008483">
    <property type="term" value="F:transaminase activity"/>
    <property type="evidence" value="ECO:0007669"/>
    <property type="project" value="UniProtKB-KW"/>
</dbReference>
<dbReference type="GO" id="GO:0030170">
    <property type="term" value="F:pyridoxal phosphate binding"/>
    <property type="evidence" value="ECO:0007669"/>
    <property type="project" value="InterPro"/>
</dbReference>
<dbReference type="EC" id="2.6.1.-" evidence="7"/>
<dbReference type="InterPro" id="IPR015422">
    <property type="entry name" value="PyrdxlP-dep_Trfase_small"/>
</dbReference>
<dbReference type="PANTHER" id="PTHR46383">
    <property type="entry name" value="ASPARTATE AMINOTRANSFERASE"/>
    <property type="match status" value="1"/>
</dbReference>
<evidence type="ECO:0000256" key="3">
    <source>
        <dbReference type="ARBA" id="ARBA00011738"/>
    </source>
</evidence>
<organism evidence="9 10">
    <name type="scientific">Methanothermus fervidus (strain ATCC 43054 / DSM 2088 / JCM 10308 / V24 S)</name>
    <dbReference type="NCBI Taxonomy" id="523846"/>
    <lineage>
        <taxon>Archaea</taxon>
        <taxon>Methanobacteriati</taxon>
        <taxon>Methanobacteriota</taxon>
        <taxon>Methanomada group</taxon>
        <taxon>Methanobacteria</taxon>
        <taxon>Methanobacteriales</taxon>
        <taxon>Methanothermaceae</taxon>
        <taxon>Methanothermus</taxon>
    </lineage>
</organism>
<dbReference type="InterPro" id="IPR004838">
    <property type="entry name" value="NHTrfase_class1_PyrdxlP-BS"/>
</dbReference>
<evidence type="ECO:0000256" key="7">
    <source>
        <dbReference type="RuleBase" id="RU000481"/>
    </source>
</evidence>
<dbReference type="InterPro" id="IPR050596">
    <property type="entry name" value="AspAT/PAT-like"/>
</dbReference>
<evidence type="ECO:0000256" key="4">
    <source>
        <dbReference type="ARBA" id="ARBA00022576"/>
    </source>
</evidence>
<evidence type="ECO:0000256" key="6">
    <source>
        <dbReference type="ARBA" id="ARBA00022898"/>
    </source>
</evidence>
<evidence type="ECO:0000256" key="5">
    <source>
        <dbReference type="ARBA" id="ARBA00022679"/>
    </source>
</evidence>
<dbReference type="Pfam" id="PF00155">
    <property type="entry name" value="Aminotran_1_2"/>
    <property type="match status" value="1"/>
</dbReference>
<dbReference type="CDD" id="cd00609">
    <property type="entry name" value="AAT_like"/>
    <property type="match status" value="1"/>
</dbReference>
<accession>E3GZI8</accession>
<sequence>MVFPEFLNMKTLSEGLKPSNEFFDYIFHKKEMIWMGQNTNHLNHDERIINAIIDSILNHEYCKYPPPEGFKELKRLVLEDLKLNNDEFDNLITAGGTESLYITMQTLLDSEDEIITSDPGYLIIDNFARRFGRVISVSIYNEDCNYKLTPDLVNENITKNTKLISLIDPLNPLGSCYTKSEIKAFAEIAEEYDIYLLHDITYRDFAEKHYLVAKYAPERSFTVYSFSKICGLAGLRVGSLIVPAEFMESVRSSIINDLGTNVLAQRGAIAALKHKNKWVDKVKRRTRKNQKIIKDAVDEIDGAFIPVYPSNANMLVVDIHKTGVRPSDIANYLLKHNIFIREGTYTSRLHGEKYVRVSFSIPKEQVMKFAEKFVSGMKKLSSRSSR</sequence>
<keyword evidence="10" id="KW-1185">Reference proteome</keyword>
<dbReference type="InterPro" id="IPR015421">
    <property type="entry name" value="PyrdxlP-dep_Trfase_major"/>
</dbReference>
<evidence type="ECO:0000256" key="1">
    <source>
        <dbReference type="ARBA" id="ARBA00001933"/>
    </source>
</evidence>
<proteinExistence type="inferred from homology"/>
<dbReference type="InterPro" id="IPR004839">
    <property type="entry name" value="Aminotransferase_I/II_large"/>
</dbReference>